<evidence type="ECO:0000256" key="5">
    <source>
        <dbReference type="SAM" id="Coils"/>
    </source>
</evidence>
<dbReference type="GO" id="GO:0032993">
    <property type="term" value="C:protein-DNA complex"/>
    <property type="evidence" value="ECO:0007669"/>
    <property type="project" value="TreeGrafter"/>
</dbReference>
<dbReference type="GO" id="GO:0000976">
    <property type="term" value="F:transcription cis-regulatory region binding"/>
    <property type="evidence" value="ECO:0007669"/>
    <property type="project" value="TreeGrafter"/>
</dbReference>
<protein>
    <submittedName>
        <fullName evidence="8">Global DNA-binding transcriptional dual regulator H-NS</fullName>
    </submittedName>
</protein>
<dbReference type="SMART" id="SM00528">
    <property type="entry name" value="HNS"/>
    <property type="match status" value="1"/>
</dbReference>
<dbReference type="Gene3D" id="4.10.430.10">
    <property type="entry name" value="Histone-like protein H-NS, C-terminal domain"/>
    <property type="match status" value="1"/>
</dbReference>
<comment type="subcellular location">
    <subcellularLocation>
        <location evidence="1">Cytoplasm</location>
        <location evidence="1">Nucleoid</location>
    </subcellularLocation>
</comment>
<evidence type="ECO:0000256" key="4">
    <source>
        <dbReference type="ARBA" id="ARBA00023125"/>
    </source>
</evidence>
<dbReference type="Pfam" id="PF00816">
    <property type="entry name" value="Histone_HNS"/>
    <property type="match status" value="1"/>
</dbReference>
<dbReference type="InterPro" id="IPR027444">
    <property type="entry name" value="H-NS_C_dom"/>
</dbReference>
<evidence type="ECO:0000259" key="7">
    <source>
        <dbReference type="SMART" id="SM00528"/>
    </source>
</evidence>
<dbReference type="RefSeq" id="WP_055663132.1">
    <property type="nucleotide sequence ID" value="NZ_CYPR01000097.1"/>
</dbReference>
<gene>
    <name evidence="8" type="ORF">JSE7799_01583</name>
</gene>
<dbReference type="EMBL" id="CYPR01000097">
    <property type="protein sequence ID" value="CUH38865.1"/>
    <property type="molecule type" value="Genomic_DNA"/>
</dbReference>
<reference evidence="8 9" key="1">
    <citation type="submission" date="2015-09" db="EMBL/GenBank/DDBJ databases">
        <authorList>
            <person name="Jackson K.R."/>
            <person name="Lunt B.L."/>
            <person name="Fisher J.N.B."/>
            <person name="Gardner A.V."/>
            <person name="Bailey M.E."/>
            <person name="Deus L.M."/>
            <person name="Earl A.S."/>
            <person name="Gibby P.D."/>
            <person name="Hartmann K.A."/>
            <person name="Liu J.E."/>
            <person name="Manci A.M."/>
            <person name="Nielsen D.A."/>
            <person name="Solomon M.B."/>
            <person name="Breakwell D.P."/>
            <person name="Burnett S.H."/>
            <person name="Grose J.H."/>
        </authorList>
    </citation>
    <scope>NUCLEOTIDE SEQUENCE [LARGE SCALE GENOMIC DNA]</scope>
    <source>
        <strain evidence="8 9">CECT 7799</strain>
    </source>
</reference>
<dbReference type="OrthoDB" id="5297879at2"/>
<evidence type="ECO:0000313" key="8">
    <source>
        <dbReference type="EMBL" id="CUH38865.1"/>
    </source>
</evidence>
<dbReference type="GO" id="GO:0003681">
    <property type="term" value="F:bent DNA binding"/>
    <property type="evidence" value="ECO:0007669"/>
    <property type="project" value="TreeGrafter"/>
</dbReference>
<dbReference type="GO" id="GO:0009295">
    <property type="term" value="C:nucleoid"/>
    <property type="evidence" value="ECO:0007669"/>
    <property type="project" value="UniProtKB-SubCell"/>
</dbReference>
<feature type="region of interest" description="Disordered" evidence="6">
    <location>
        <begin position="64"/>
        <end position="112"/>
    </location>
</feature>
<feature type="domain" description="DNA-binding protein H-NS-like C-terminal" evidence="7">
    <location>
        <begin position="67"/>
        <end position="112"/>
    </location>
</feature>
<dbReference type="GO" id="GO:0001217">
    <property type="term" value="F:DNA-binding transcription repressor activity"/>
    <property type="evidence" value="ECO:0007669"/>
    <property type="project" value="TreeGrafter"/>
</dbReference>
<organism evidence="8 9">
    <name type="scientific">Jannaschia seosinensis</name>
    <dbReference type="NCBI Taxonomy" id="313367"/>
    <lineage>
        <taxon>Bacteria</taxon>
        <taxon>Pseudomonadati</taxon>
        <taxon>Pseudomonadota</taxon>
        <taxon>Alphaproteobacteria</taxon>
        <taxon>Rhodobacterales</taxon>
        <taxon>Roseobacteraceae</taxon>
        <taxon>Jannaschia</taxon>
    </lineage>
</organism>
<name>A0A0M7BBZ5_9RHOB</name>
<dbReference type="PANTHER" id="PTHR38097:SF2">
    <property type="entry name" value="DNA-BINDING PROTEIN STPA"/>
    <property type="match status" value="1"/>
</dbReference>
<keyword evidence="3" id="KW-0963">Cytoplasm</keyword>
<accession>A0A0M7BBZ5</accession>
<proteinExistence type="inferred from homology"/>
<dbReference type="InterPro" id="IPR037150">
    <property type="entry name" value="H-NS_C_dom_sf"/>
</dbReference>
<comment type="similarity">
    <text evidence="2">Belongs to the histone-like protein H-NS family.</text>
</comment>
<evidence type="ECO:0000256" key="1">
    <source>
        <dbReference type="ARBA" id="ARBA00004453"/>
    </source>
</evidence>
<dbReference type="Proteomes" id="UP000049455">
    <property type="component" value="Unassembled WGS sequence"/>
</dbReference>
<dbReference type="STRING" id="313367.JSE7799_01583"/>
<dbReference type="GO" id="GO:0005829">
    <property type="term" value="C:cytosol"/>
    <property type="evidence" value="ECO:0007669"/>
    <property type="project" value="TreeGrafter"/>
</dbReference>
<dbReference type="SUPFAM" id="SSF81273">
    <property type="entry name" value="H-NS histone-like proteins"/>
    <property type="match status" value="1"/>
</dbReference>
<evidence type="ECO:0000256" key="6">
    <source>
        <dbReference type="SAM" id="MobiDB-lite"/>
    </source>
</evidence>
<keyword evidence="4 8" id="KW-0238">DNA-binding</keyword>
<keyword evidence="9" id="KW-1185">Reference proteome</keyword>
<dbReference type="GO" id="GO:0003680">
    <property type="term" value="F:minor groove of adenine-thymine-rich DNA binding"/>
    <property type="evidence" value="ECO:0007669"/>
    <property type="project" value="TreeGrafter"/>
</dbReference>
<sequence>MAQLETMNMEDLAKARAETEAQLAQIKKAEAEYEGRKLQELKAEIEAMVARAGYSLADIFDGKSAKKGGKAKQPPKYRHPENKTITWSGRGRQPEWFKDALNSGKTREDLSI</sequence>
<evidence type="ECO:0000256" key="2">
    <source>
        <dbReference type="ARBA" id="ARBA00010610"/>
    </source>
</evidence>
<evidence type="ECO:0000313" key="9">
    <source>
        <dbReference type="Proteomes" id="UP000049455"/>
    </source>
</evidence>
<keyword evidence="5" id="KW-0175">Coiled coil</keyword>
<dbReference type="PANTHER" id="PTHR38097">
    <property type="match status" value="1"/>
</dbReference>
<feature type="coiled-coil region" evidence="5">
    <location>
        <begin position="9"/>
        <end position="36"/>
    </location>
</feature>
<feature type="compositionally biased region" description="Basic residues" evidence="6">
    <location>
        <begin position="65"/>
        <end position="77"/>
    </location>
</feature>
<dbReference type="AlphaFoldDB" id="A0A0M7BBZ5"/>
<evidence type="ECO:0000256" key="3">
    <source>
        <dbReference type="ARBA" id="ARBA00022490"/>
    </source>
</evidence>